<evidence type="ECO:0000313" key="6">
    <source>
        <dbReference type="Proteomes" id="UP000030700"/>
    </source>
</evidence>
<accession>A0A081BL91</accession>
<dbReference type="Proteomes" id="UP000030700">
    <property type="component" value="Unassembled WGS sequence"/>
</dbReference>
<comment type="similarity">
    <text evidence="3">Belongs to the flavoredoxin family.</text>
</comment>
<dbReference type="InterPro" id="IPR002563">
    <property type="entry name" value="Flavin_Rdtase-like_dom"/>
</dbReference>
<dbReference type="InterPro" id="IPR052174">
    <property type="entry name" value="Flavoredoxin"/>
</dbReference>
<dbReference type="GO" id="GO:0016646">
    <property type="term" value="F:oxidoreductase activity, acting on the CH-NH group of donors, NAD or NADP as acceptor"/>
    <property type="evidence" value="ECO:0007669"/>
    <property type="project" value="UniProtKB-ARBA"/>
</dbReference>
<dbReference type="InterPro" id="IPR012349">
    <property type="entry name" value="Split_barrel_FMN-bd"/>
</dbReference>
<protein>
    <recommendedName>
        <fullName evidence="4">Flavin reductase like domain-containing protein</fullName>
    </recommendedName>
</protein>
<dbReference type="SMART" id="SM00903">
    <property type="entry name" value="Flavin_Reduct"/>
    <property type="match status" value="1"/>
</dbReference>
<reference evidence="5 6" key="1">
    <citation type="journal article" date="2015" name="PeerJ">
        <title>First genomic representation of candidate bacterial phylum KSB3 points to enhanced environmental sensing as a trigger of wastewater bulking.</title>
        <authorList>
            <person name="Sekiguchi Y."/>
            <person name="Ohashi A."/>
            <person name="Parks D.H."/>
            <person name="Yamauchi T."/>
            <person name="Tyson G.W."/>
            <person name="Hugenholtz P."/>
        </authorList>
    </citation>
    <scope>NUCLEOTIDE SEQUENCE [LARGE SCALE GENOMIC DNA]</scope>
</reference>
<dbReference type="STRING" id="1499966.U14_02399"/>
<keyword evidence="6" id="KW-1185">Reference proteome</keyword>
<dbReference type="HOGENOM" id="CLU_059021_5_5_0"/>
<dbReference type="EMBL" id="DF820457">
    <property type="protein sequence ID" value="GAK51157.1"/>
    <property type="molecule type" value="Genomic_DNA"/>
</dbReference>
<evidence type="ECO:0000259" key="4">
    <source>
        <dbReference type="SMART" id="SM00903"/>
    </source>
</evidence>
<name>A0A081BL91_9BACT</name>
<dbReference type="PANTHER" id="PTHR43567">
    <property type="entry name" value="FLAVOREDOXIN-RELATED-RELATED"/>
    <property type="match status" value="1"/>
</dbReference>
<dbReference type="PANTHER" id="PTHR43567:SF1">
    <property type="entry name" value="FLAVOREDOXIN"/>
    <property type="match status" value="1"/>
</dbReference>
<dbReference type="GO" id="GO:0010181">
    <property type="term" value="F:FMN binding"/>
    <property type="evidence" value="ECO:0007669"/>
    <property type="project" value="InterPro"/>
</dbReference>
<gene>
    <name evidence="5" type="ORF">U14_02399</name>
</gene>
<comment type="cofactor">
    <cofactor evidence="1">
        <name>FMN</name>
        <dbReference type="ChEBI" id="CHEBI:58210"/>
    </cofactor>
</comment>
<proteinExistence type="inferred from homology"/>
<sequence>MRVEVGISTRAIATRMKQQRGASDVMFPIPAALLVSGRGEHANVMTIAWIGMMSSTPPTIGVSMISSHYSVELINATREFTVNFPSAKQVEVVDYCGLVSGKKRNKFNDTGLTPIAGAKIATPIIEECPYNMECVVTETFELGDFTMFLGEIVETHITTTCIDAETGKIQVTQLDPLVYCAVIREYWALGAKLGNGFQAGRDLANRLKMS</sequence>
<dbReference type="AlphaFoldDB" id="A0A081BL91"/>
<dbReference type="SUPFAM" id="SSF50475">
    <property type="entry name" value="FMN-binding split barrel"/>
    <property type="match status" value="1"/>
</dbReference>
<feature type="domain" description="Flavin reductase like" evidence="4">
    <location>
        <begin position="26"/>
        <end position="171"/>
    </location>
</feature>
<keyword evidence="2" id="KW-0285">Flavoprotein</keyword>
<evidence type="ECO:0000256" key="3">
    <source>
        <dbReference type="ARBA" id="ARBA00038054"/>
    </source>
</evidence>
<evidence type="ECO:0000313" key="5">
    <source>
        <dbReference type="EMBL" id="GAK51157.1"/>
    </source>
</evidence>
<dbReference type="Gene3D" id="2.30.110.10">
    <property type="entry name" value="Electron Transport, Fmn-binding Protein, Chain A"/>
    <property type="match status" value="1"/>
</dbReference>
<organism evidence="5 6">
    <name type="scientific">Candidatus Moduliflexus flocculans</name>
    <dbReference type="NCBI Taxonomy" id="1499966"/>
    <lineage>
        <taxon>Bacteria</taxon>
        <taxon>Candidatus Moduliflexota</taxon>
        <taxon>Candidatus Moduliflexia</taxon>
        <taxon>Candidatus Moduliflexales</taxon>
        <taxon>Candidatus Moduliflexaceae</taxon>
    </lineage>
</organism>
<evidence type="ECO:0000256" key="1">
    <source>
        <dbReference type="ARBA" id="ARBA00001917"/>
    </source>
</evidence>
<evidence type="ECO:0000256" key="2">
    <source>
        <dbReference type="ARBA" id="ARBA00022630"/>
    </source>
</evidence>
<dbReference type="Pfam" id="PF01613">
    <property type="entry name" value="Flavin_Reduct"/>
    <property type="match status" value="1"/>
</dbReference>